<feature type="domain" description="LTD" evidence="3">
    <location>
        <begin position="33"/>
        <end position="162"/>
    </location>
</feature>
<reference evidence="4 5" key="1">
    <citation type="submission" date="2018-05" db="EMBL/GenBank/DDBJ databases">
        <title>Streptomyces venezuelae.</title>
        <authorList>
            <person name="Kim W."/>
            <person name="Lee N."/>
            <person name="Cho B.-K."/>
        </authorList>
    </citation>
    <scope>NUCLEOTIDE SEQUENCE [LARGE SCALE GENOMIC DNA]</scope>
    <source>
        <strain evidence="4 5">ATCC 21782</strain>
    </source>
</reference>
<feature type="region of interest" description="Disordered" evidence="1">
    <location>
        <begin position="29"/>
        <end position="70"/>
    </location>
</feature>
<dbReference type="Pfam" id="PF00932">
    <property type="entry name" value="LTD"/>
    <property type="match status" value="1"/>
</dbReference>
<feature type="signal peptide" evidence="2">
    <location>
        <begin position="1"/>
        <end position="30"/>
    </location>
</feature>
<dbReference type="Proteomes" id="UP000325211">
    <property type="component" value="Chromosome"/>
</dbReference>
<dbReference type="Gene3D" id="2.60.40.1260">
    <property type="entry name" value="Lamin Tail domain"/>
    <property type="match status" value="1"/>
</dbReference>
<dbReference type="EMBL" id="CP029190">
    <property type="protein sequence ID" value="QES51760.1"/>
    <property type="molecule type" value="Genomic_DNA"/>
</dbReference>
<gene>
    <name evidence="4" type="ORF">DEJ50_31805</name>
</gene>
<evidence type="ECO:0000313" key="5">
    <source>
        <dbReference type="Proteomes" id="UP000325211"/>
    </source>
</evidence>
<protein>
    <recommendedName>
        <fullName evidence="3">LTD domain-containing protein</fullName>
    </recommendedName>
</protein>
<proteinExistence type="predicted"/>
<feature type="compositionally biased region" description="Basic and acidic residues" evidence="1">
    <location>
        <begin position="50"/>
        <end position="69"/>
    </location>
</feature>
<name>A0A5P2DB33_STRVZ</name>
<evidence type="ECO:0000313" key="4">
    <source>
        <dbReference type="EMBL" id="QES51760.1"/>
    </source>
</evidence>
<evidence type="ECO:0000259" key="3">
    <source>
        <dbReference type="PROSITE" id="PS51841"/>
    </source>
</evidence>
<organism evidence="4 5">
    <name type="scientific">Streptomyces venezuelae</name>
    <dbReference type="NCBI Taxonomy" id="54571"/>
    <lineage>
        <taxon>Bacteria</taxon>
        <taxon>Bacillati</taxon>
        <taxon>Actinomycetota</taxon>
        <taxon>Actinomycetes</taxon>
        <taxon>Kitasatosporales</taxon>
        <taxon>Streptomycetaceae</taxon>
        <taxon>Streptomyces</taxon>
    </lineage>
</organism>
<dbReference type="SUPFAM" id="SSF74853">
    <property type="entry name" value="Lamin A/C globular tail domain"/>
    <property type="match status" value="1"/>
</dbReference>
<accession>A0A5P2DB33</accession>
<keyword evidence="2" id="KW-0732">Signal</keyword>
<evidence type="ECO:0000256" key="2">
    <source>
        <dbReference type="SAM" id="SignalP"/>
    </source>
</evidence>
<dbReference type="AlphaFoldDB" id="A0A5P2DB33"/>
<sequence>MSVSRTTRRVLAAFLAAGTVIGAAALPAAADGDHRRDHRGAKSSIVIGDVQHDSSGRDNGRGDRGDNRSNRALNAEWVEVRNTGRHGVNLRGFTLTDRDGNRYRFNGFRLDGRSSVRVHTGKGRDTQHDVYQDRRRQIWDRHDTATLRDHRGNVIDTETWGHRGHRDHHNGR</sequence>
<dbReference type="OrthoDB" id="3828227at2"/>
<dbReference type="PROSITE" id="PS51841">
    <property type="entry name" value="LTD"/>
    <property type="match status" value="1"/>
</dbReference>
<feature type="chain" id="PRO_5025072749" description="LTD domain-containing protein" evidence="2">
    <location>
        <begin position="31"/>
        <end position="172"/>
    </location>
</feature>
<dbReference type="RefSeq" id="WP_150211505.1">
    <property type="nucleotide sequence ID" value="NZ_CP029190.1"/>
</dbReference>
<dbReference type="InterPro" id="IPR036415">
    <property type="entry name" value="Lamin_tail_dom_sf"/>
</dbReference>
<dbReference type="InterPro" id="IPR001322">
    <property type="entry name" value="Lamin_tail_dom"/>
</dbReference>
<evidence type="ECO:0000256" key="1">
    <source>
        <dbReference type="SAM" id="MobiDB-lite"/>
    </source>
</evidence>